<dbReference type="EMBL" id="REGN01001772">
    <property type="protein sequence ID" value="RNA32659.1"/>
    <property type="molecule type" value="Genomic_DNA"/>
</dbReference>
<sequence length="72" mass="8492">MVLQKEQYSTNLYKRIPSSAKTLKFSFLLFVLKNIAKSCILCKKGATKNEGFLFNFINAYLKLLYCRFQHEF</sequence>
<accession>A0A3M7SAB8</accession>
<dbReference type="Proteomes" id="UP000276133">
    <property type="component" value="Unassembled WGS sequence"/>
</dbReference>
<organism evidence="1 2">
    <name type="scientific">Brachionus plicatilis</name>
    <name type="common">Marine rotifer</name>
    <name type="synonym">Brachionus muelleri</name>
    <dbReference type="NCBI Taxonomy" id="10195"/>
    <lineage>
        <taxon>Eukaryota</taxon>
        <taxon>Metazoa</taxon>
        <taxon>Spiralia</taxon>
        <taxon>Gnathifera</taxon>
        <taxon>Rotifera</taxon>
        <taxon>Eurotatoria</taxon>
        <taxon>Monogononta</taxon>
        <taxon>Pseudotrocha</taxon>
        <taxon>Ploima</taxon>
        <taxon>Brachionidae</taxon>
        <taxon>Brachionus</taxon>
    </lineage>
</organism>
<gene>
    <name evidence="1" type="ORF">BpHYR1_017089</name>
</gene>
<keyword evidence="2" id="KW-1185">Reference proteome</keyword>
<dbReference type="AlphaFoldDB" id="A0A3M7SAB8"/>
<protein>
    <submittedName>
        <fullName evidence="1">Uncharacterized protein</fullName>
    </submittedName>
</protein>
<evidence type="ECO:0000313" key="1">
    <source>
        <dbReference type="EMBL" id="RNA32659.1"/>
    </source>
</evidence>
<comment type="caution">
    <text evidence="1">The sequence shown here is derived from an EMBL/GenBank/DDBJ whole genome shotgun (WGS) entry which is preliminary data.</text>
</comment>
<name>A0A3M7SAB8_BRAPC</name>
<reference evidence="1 2" key="1">
    <citation type="journal article" date="2018" name="Sci. Rep.">
        <title>Genomic signatures of local adaptation to the degree of environmental predictability in rotifers.</title>
        <authorList>
            <person name="Franch-Gras L."/>
            <person name="Hahn C."/>
            <person name="Garcia-Roger E.M."/>
            <person name="Carmona M.J."/>
            <person name="Serra M."/>
            <person name="Gomez A."/>
        </authorList>
    </citation>
    <scope>NUCLEOTIDE SEQUENCE [LARGE SCALE GENOMIC DNA]</scope>
    <source>
        <strain evidence="1">HYR1</strain>
    </source>
</reference>
<proteinExistence type="predicted"/>
<evidence type="ECO:0000313" key="2">
    <source>
        <dbReference type="Proteomes" id="UP000276133"/>
    </source>
</evidence>